<feature type="compositionally biased region" description="Basic and acidic residues" evidence="1">
    <location>
        <begin position="170"/>
        <end position="182"/>
    </location>
</feature>
<dbReference type="SUPFAM" id="SSF51110">
    <property type="entry name" value="alpha-D-mannose-specific plant lectins"/>
    <property type="match status" value="1"/>
</dbReference>
<comment type="caution">
    <text evidence="4">The sequence shown here is derived from an EMBL/GenBank/DDBJ whole genome shotgun (WGS) entry which is preliminary data.</text>
</comment>
<dbReference type="Gene3D" id="2.90.10.10">
    <property type="entry name" value="Bulb-type lectin domain"/>
    <property type="match status" value="1"/>
</dbReference>
<dbReference type="EMBL" id="JABFUD020000001">
    <property type="protein sequence ID" value="KAI5084427.1"/>
    <property type="molecule type" value="Genomic_DNA"/>
</dbReference>
<dbReference type="PROSITE" id="PS50927">
    <property type="entry name" value="BULB_LECTIN"/>
    <property type="match status" value="1"/>
</dbReference>
<feature type="chain" id="PRO_5038592691" description="Bulb-type lectin domain-containing protein" evidence="2">
    <location>
        <begin position="27"/>
        <end position="330"/>
    </location>
</feature>
<keyword evidence="2" id="KW-0732">Signal</keyword>
<dbReference type="InterPro" id="IPR001480">
    <property type="entry name" value="Bulb-type_lectin_dom"/>
</dbReference>
<sequence length="330" mass="36120">MATHKLSIAILISSCIFCLFLSSSDGVSTPTISHANEPFILPHHFPTCIYTAFDSFIHTIPPHAPYEVGSFLEKEALCGGNGTPASSSSIALRLRLLDAKLNSSKEERGEALQRGFASLLEEFRRTLKLRYKWAVIMSGHYWMEYQSKSEVKKSPPLKVGNATEEAGAAESRKKGAKGGRDGQMRGLGWDGADMDDVCLPRGDVLVSHNKLKGTGLADNGFDVLPAPRKIVAQNDKFYLMMQGDCNLVVYTEAGYPLWSSRSKGKGSKCSLSLLRDGNLVITNEKKKRVWESGSSIACPSVFILIMHNDGNLVIYDMLSGLPIWATGTNQ</sequence>
<accession>A0A9D4ZT20</accession>
<evidence type="ECO:0000259" key="3">
    <source>
        <dbReference type="PROSITE" id="PS50927"/>
    </source>
</evidence>
<dbReference type="Gene3D" id="2.90.10.30">
    <property type="match status" value="1"/>
</dbReference>
<dbReference type="AlphaFoldDB" id="A0A9D4ZT20"/>
<gene>
    <name evidence="4" type="ORF">GOP47_0000596</name>
</gene>
<dbReference type="CDD" id="cd00028">
    <property type="entry name" value="B_lectin"/>
    <property type="match status" value="1"/>
</dbReference>
<dbReference type="Proteomes" id="UP000886520">
    <property type="component" value="Chromosome 1"/>
</dbReference>
<dbReference type="InterPro" id="IPR036426">
    <property type="entry name" value="Bulb-type_lectin_dom_sf"/>
</dbReference>
<feature type="region of interest" description="Disordered" evidence="1">
    <location>
        <begin position="153"/>
        <end position="182"/>
    </location>
</feature>
<evidence type="ECO:0000313" key="5">
    <source>
        <dbReference type="Proteomes" id="UP000886520"/>
    </source>
</evidence>
<evidence type="ECO:0000256" key="1">
    <source>
        <dbReference type="SAM" id="MobiDB-lite"/>
    </source>
</evidence>
<organism evidence="4 5">
    <name type="scientific">Adiantum capillus-veneris</name>
    <name type="common">Maidenhair fern</name>
    <dbReference type="NCBI Taxonomy" id="13818"/>
    <lineage>
        <taxon>Eukaryota</taxon>
        <taxon>Viridiplantae</taxon>
        <taxon>Streptophyta</taxon>
        <taxon>Embryophyta</taxon>
        <taxon>Tracheophyta</taxon>
        <taxon>Polypodiopsida</taxon>
        <taxon>Polypodiidae</taxon>
        <taxon>Polypodiales</taxon>
        <taxon>Pteridineae</taxon>
        <taxon>Pteridaceae</taxon>
        <taxon>Vittarioideae</taxon>
        <taxon>Adiantum</taxon>
    </lineage>
</organism>
<protein>
    <recommendedName>
        <fullName evidence="3">Bulb-type lectin domain-containing protein</fullName>
    </recommendedName>
</protein>
<feature type="signal peptide" evidence="2">
    <location>
        <begin position="1"/>
        <end position="26"/>
    </location>
</feature>
<name>A0A9D4ZT20_ADICA</name>
<evidence type="ECO:0000256" key="2">
    <source>
        <dbReference type="SAM" id="SignalP"/>
    </source>
</evidence>
<dbReference type="SMART" id="SM00108">
    <property type="entry name" value="B_lectin"/>
    <property type="match status" value="1"/>
</dbReference>
<reference evidence="4" key="1">
    <citation type="submission" date="2021-01" db="EMBL/GenBank/DDBJ databases">
        <title>Adiantum capillus-veneris genome.</title>
        <authorList>
            <person name="Fang Y."/>
            <person name="Liao Q."/>
        </authorList>
    </citation>
    <scope>NUCLEOTIDE SEQUENCE</scope>
    <source>
        <strain evidence="4">H3</strain>
        <tissue evidence="4">Leaf</tissue>
    </source>
</reference>
<keyword evidence="5" id="KW-1185">Reference proteome</keyword>
<feature type="domain" description="Bulb-type lectin" evidence="3">
    <location>
        <begin position="215"/>
        <end position="327"/>
    </location>
</feature>
<proteinExistence type="predicted"/>
<evidence type="ECO:0000313" key="4">
    <source>
        <dbReference type="EMBL" id="KAI5084427.1"/>
    </source>
</evidence>
<dbReference type="OrthoDB" id="733832at2759"/>